<gene>
    <name evidence="11" type="ORF">SAMN05216561_12344</name>
</gene>
<evidence type="ECO:0000256" key="2">
    <source>
        <dbReference type="ARBA" id="ARBA00010004"/>
    </source>
</evidence>
<dbReference type="InterPro" id="IPR012823">
    <property type="entry name" value="Flagell_FliJ"/>
</dbReference>
<reference evidence="11 12" key="1">
    <citation type="submission" date="2016-10" db="EMBL/GenBank/DDBJ databases">
        <authorList>
            <person name="de Groot N.N."/>
        </authorList>
    </citation>
    <scope>NUCLEOTIDE SEQUENCE [LARGE SCALE GENOMIC DNA]</scope>
    <source>
        <strain evidence="11 12">CGMCC 1.11156</strain>
    </source>
</reference>
<dbReference type="GO" id="GO:0006935">
    <property type="term" value="P:chemotaxis"/>
    <property type="evidence" value="ECO:0007669"/>
    <property type="project" value="UniProtKB-KW"/>
</dbReference>
<name>A0A1I3Q5M2_9ACTN</name>
<sequence>MSAAEDRGLQAVSRVRAVRERDSRLGLQQAIVEQRQHEQAVADLEQSVREHGSRVVTDAAQFVALRASLAALTDAASHRRGEADQAAVVRSSADAHWHSHKTRLSAVDNLLESRVDERRAVDAHDEARELDEVAGRLWLRRTAGGRS</sequence>
<dbReference type="EMBL" id="FOQG01000023">
    <property type="protein sequence ID" value="SFJ28970.1"/>
    <property type="molecule type" value="Genomic_DNA"/>
</dbReference>
<dbReference type="AlphaFoldDB" id="A0A1I3Q5M2"/>
<protein>
    <recommendedName>
        <fullName evidence="3">Flagellar FliJ protein</fullName>
    </recommendedName>
</protein>
<dbReference type="Gene3D" id="1.10.287.1700">
    <property type="match status" value="1"/>
</dbReference>
<dbReference type="Proteomes" id="UP000198649">
    <property type="component" value="Unassembled WGS sequence"/>
</dbReference>
<evidence type="ECO:0000256" key="8">
    <source>
        <dbReference type="ARBA" id="ARBA00022927"/>
    </source>
</evidence>
<evidence type="ECO:0000256" key="1">
    <source>
        <dbReference type="ARBA" id="ARBA00004413"/>
    </source>
</evidence>
<keyword evidence="11" id="KW-0966">Cell projection</keyword>
<dbReference type="GO" id="GO:0015031">
    <property type="term" value="P:protein transport"/>
    <property type="evidence" value="ECO:0007669"/>
    <property type="project" value="UniProtKB-KW"/>
</dbReference>
<dbReference type="GO" id="GO:0005886">
    <property type="term" value="C:plasma membrane"/>
    <property type="evidence" value="ECO:0007669"/>
    <property type="project" value="UniProtKB-SubCell"/>
</dbReference>
<proteinExistence type="inferred from homology"/>
<keyword evidence="9" id="KW-0472">Membrane</keyword>
<keyword evidence="8" id="KW-0653">Protein transport</keyword>
<dbReference type="GO" id="GO:0009288">
    <property type="term" value="C:bacterial-type flagellum"/>
    <property type="evidence" value="ECO:0007669"/>
    <property type="project" value="InterPro"/>
</dbReference>
<evidence type="ECO:0000256" key="5">
    <source>
        <dbReference type="ARBA" id="ARBA00022475"/>
    </source>
</evidence>
<evidence type="ECO:0000256" key="4">
    <source>
        <dbReference type="ARBA" id="ARBA00022448"/>
    </source>
</evidence>
<evidence type="ECO:0000313" key="12">
    <source>
        <dbReference type="Proteomes" id="UP000198649"/>
    </source>
</evidence>
<evidence type="ECO:0000256" key="7">
    <source>
        <dbReference type="ARBA" id="ARBA00022795"/>
    </source>
</evidence>
<dbReference type="GO" id="GO:0044781">
    <property type="term" value="P:bacterial-type flagellum organization"/>
    <property type="evidence" value="ECO:0007669"/>
    <property type="project" value="UniProtKB-KW"/>
</dbReference>
<evidence type="ECO:0000256" key="6">
    <source>
        <dbReference type="ARBA" id="ARBA00022500"/>
    </source>
</evidence>
<keyword evidence="6" id="KW-0145">Chemotaxis</keyword>
<keyword evidence="10" id="KW-1006">Bacterial flagellum protein export</keyword>
<dbReference type="STRING" id="1005945.SAMN05216561_12344"/>
<dbReference type="GO" id="GO:0071973">
    <property type="term" value="P:bacterial-type flagellum-dependent cell motility"/>
    <property type="evidence" value="ECO:0007669"/>
    <property type="project" value="InterPro"/>
</dbReference>
<comment type="subcellular location">
    <subcellularLocation>
        <location evidence="1">Cell membrane</location>
        <topology evidence="1">Peripheral membrane protein</topology>
        <orientation evidence="1">Cytoplasmic side</orientation>
    </subcellularLocation>
</comment>
<evidence type="ECO:0000256" key="3">
    <source>
        <dbReference type="ARBA" id="ARBA00020392"/>
    </source>
</evidence>
<keyword evidence="12" id="KW-1185">Reference proteome</keyword>
<evidence type="ECO:0000313" key="11">
    <source>
        <dbReference type="EMBL" id="SFJ28970.1"/>
    </source>
</evidence>
<keyword evidence="11" id="KW-0282">Flagellum</keyword>
<keyword evidence="4" id="KW-0813">Transport</keyword>
<keyword evidence="5" id="KW-1003">Cell membrane</keyword>
<evidence type="ECO:0000256" key="9">
    <source>
        <dbReference type="ARBA" id="ARBA00023136"/>
    </source>
</evidence>
<dbReference type="RefSeq" id="WP_170259294.1">
    <property type="nucleotide sequence ID" value="NZ_BKAF01000038.1"/>
</dbReference>
<keyword evidence="7" id="KW-1005">Bacterial flagellum biogenesis</keyword>
<dbReference type="InterPro" id="IPR053716">
    <property type="entry name" value="Flag_assembly_chemotaxis_eff"/>
</dbReference>
<accession>A0A1I3Q5M2</accession>
<comment type="similarity">
    <text evidence="2">Belongs to the FliJ family.</text>
</comment>
<dbReference type="Pfam" id="PF02050">
    <property type="entry name" value="FliJ"/>
    <property type="match status" value="1"/>
</dbReference>
<keyword evidence="11" id="KW-0969">Cilium</keyword>
<organism evidence="11 12">
    <name type="scientific">Nocardioides psychrotolerans</name>
    <dbReference type="NCBI Taxonomy" id="1005945"/>
    <lineage>
        <taxon>Bacteria</taxon>
        <taxon>Bacillati</taxon>
        <taxon>Actinomycetota</taxon>
        <taxon>Actinomycetes</taxon>
        <taxon>Propionibacteriales</taxon>
        <taxon>Nocardioidaceae</taxon>
        <taxon>Nocardioides</taxon>
    </lineage>
</organism>
<evidence type="ECO:0000256" key="10">
    <source>
        <dbReference type="ARBA" id="ARBA00023225"/>
    </source>
</evidence>